<keyword evidence="8" id="KW-0804">Transcription</keyword>
<dbReference type="GO" id="GO:0001228">
    <property type="term" value="F:DNA-binding transcription activator activity, RNA polymerase II-specific"/>
    <property type="evidence" value="ECO:0007669"/>
    <property type="project" value="UniProtKB-ARBA"/>
</dbReference>
<evidence type="ECO:0000256" key="2">
    <source>
        <dbReference type="ARBA" id="ARBA00022553"/>
    </source>
</evidence>
<dbReference type="Pfam" id="PF00172">
    <property type="entry name" value="Zn_clus"/>
    <property type="match status" value="1"/>
</dbReference>
<dbReference type="PhylomeDB" id="H0H2V7"/>
<evidence type="ECO:0000256" key="8">
    <source>
        <dbReference type="ARBA" id="ARBA00023163"/>
    </source>
</evidence>
<evidence type="ECO:0000256" key="10">
    <source>
        <dbReference type="SAM" id="MobiDB-lite"/>
    </source>
</evidence>
<feature type="compositionally biased region" description="Basic residues" evidence="10">
    <location>
        <begin position="26"/>
        <end position="41"/>
    </location>
</feature>
<dbReference type="Proteomes" id="UP000009009">
    <property type="component" value="Unassembled WGS sequence"/>
</dbReference>
<proteinExistence type="predicted"/>
<dbReference type="Gene3D" id="4.10.240.10">
    <property type="entry name" value="Zn(2)-C6 fungal-type DNA-binding domain"/>
    <property type="match status" value="1"/>
</dbReference>
<name>H0H2V7_SACCK</name>
<dbReference type="OrthoDB" id="5350673at2759"/>
<dbReference type="GO" id="GO:0005634">
    <property type="term" value="C:nucleus"/>
    <property type="evidence" value="ECO:0007669"/>
    <property type="project" value="UniProtKB-SubCell"/>
</dbReference>
<gene>
    <name evidence="12" type="ORF">VIN7_8195</name>
</gene>
<dbReference type="GO" id="GO:2000911">
    <property type="term" value="P:positive regulation of sterol import"/>
    <property type="evidence" value="ECO:0007669"/>
    <property type="project" value="UniProtKB-ARBA"/>
</dbReference>
<dbReference type="PANTHER" id="PTHR47784">
    <property type="entry name" value="STEROL UPTAKE CONTROL PROTEIN 2"/>
    <property type="match status" value="1"/>
</dbReference>
<evidence type="ECO:0000256" key="4">
    <source>
        <dbReference type="ARBA" id="ARBA00022833"/>
    </source>
</evidence>
<feature type="compositionally biased region" description="Basic and acidic residues" evidence="10">
    <location>
        <begin position="347"/>
        <end position="363"/>
    </location>
</feature>
<evidence type="ECO:0000256" key="7">
    <source>
        <dbReference type="ARBA" id="ARBA00023159"/>
    </source>
</evidence>
<evidence type="ECO:0000259" key="11">
    <source>
        <dbReference type="PROSITE" id="PS50048"/>
    </source>
</evidence>
<dbReference type="CDD" id="cd00067">
    <property type="entry name" value="GAL4"/>
    <property type="match status" value="1"/>
</dbReference>
<feature type="domain" description="Zn(2)-C6 fungal-type" evidence="11">
    <location>
        <begin position="44"/>
        <end position="74"/>
    </location>
</feature>
<evidence type="ECO:0000313" key="12">
    <source>
        <dbReference type="EMBL" id="EHM99610.1"/>
    </source>
</evidence>
<dbReference type="HOGENOM" id="CLU_011669_0_0_1"/>
<dbReference type="InterPro" id="IPR036864">
    <property type="entry name" value="Zn2-C6_fun-type_DNA-bd_sf"/>
</dbReference>
<dbReference type="Pfam" id="PF11951">
    <property type="entry name" value="Fungal_trans_2"/>
    <property type="match status" value="1"/>
</dbReference>
<dbReference type="PROSITE" id="PS00463">
    <property type="entry name" value="ZN2_CY6_FUNGAL_1"/>
    <property type="match status" value="1"/>
</dbReference>
<feature type="region of interest" description="Disordered" evidence="10">
    <location>
        <begin position="444"/>
        <end position="485"/>
    </location>
</feature>
<dbReference type="AlphaFoldDB" id="H0H2V7"/>
<dbReference type="InterPro" id="IPR053157">
    <property type="entry name" value="Sterol_Uptake_Regulator"/>
</dbReference>
<dbReference type="FunFam" id="4.10.240.10:FF:000022">
    <property type="entry name" value="Upc2p"/>
    <property type="match status" value="1"/>
</dbReference>
<dbReference type="GO" id="GO:0000978">
    <property type="term" value="F:RNA polymerase II cis-regulatory region sequence-specific DNA binding"/>
    <property type="evidence" value="ECO:0007669"/>
    <property type="project" value="UniProtKB-ARBA"/>
</dbReference>
<keyword evidence="4" id="KW-0862">Zinc</keyword>
<evidence type="ECO:0000256" key="3">
    <source>
        <dbReference type="ARBA" id="ARBA00022723"/>
    </source>
</evidence>
<feature type="compositionally biased region" description="Low complexity" evidence="10">
    <location>
        <begin position="476"/>
        <end position="485"/>
    </location>
</feature>
<feature type="region of interest" description="Disordered" evidence="10">
    <location>
        <begin position="403"/>
        <end position="430"/>
    </location>
</feature>
<dbReference type="InterPro" id="IPR021858">
    <property type="entry name" value="Fun_TF"/>
</dbReference>
<dbReference type="EMBL" id="AGVY01000411">
    <property type="protein sequence ID" value="EHM99610.1"/>
    <property type="molecule type" value="Genomic_DNA"/>
</dbReference>
<keyword evidence="13" id="KW-1185">Reference proteome</keyword>
<feature type="compositionally biased region" description="Basic and acidic residues" evidence="10">
    <location>
        <begin position="1"/>
        <end position="18"/>
    </location>
</feature>
<dbReference type="PANTHER" id="PTHR47784:SF5">
    <property type="entry name" value="STEROL UPTAKE CONTROL PROTEIN 2"/>
    <property type="match status" value="1"/>
</dbReference>
<keyword evidence="7" id="KW-0010">Activator</keyword>
<evidence type="ECO:0000256" key="9">
    <source>
        <dbReference type="ARBA" id="ARBA00023242"/>
    </source>
</evidence>
<evidence type="ECO:0000256" key="5">
    <source>
        <dbReference type="ARBA" id="ARBA00023015"/>
    </source>
</evidence>
<dbReference type="GO" id="GO:0070452">
    <property type="term" value="P:positive regulation of ergosterol biosynthetic process"/>
    <property type="evidence" value="ECO:0007669"/>
    <property type="project" value="UniProtKB-ARBA"/>
</dbReference>
<dbReference type="GO" id="GO:0048471">
    <property type="term" value="C:perinuclear region of cytoplasm"/>
    <property type="evidence" value="ECO:0007669"/>
    <property type="project" value="UniProtKB-ARBA"/>
</dbReference>
<keyword evidence="5" id="KW-0805">Transcription regulation</keyword>
<feature type="compositionally biased region" description="Low complexity" evidence="10">
    <location>
        <begin position="245"/>
        <end position="268"/>
    </location>
</feature>
<feature type="compositionally biased region" description="Polar residues" evidence="10">
    <location>
        <begin position="364"/>
        <end position="376"/>
    </location>
</feature>
<sequence length="817" mass="90614">MTSPDDGHAGQETDKDAELVEVGGKKVSKTSTGKRKFHNKSKTGCDNCKRRRVKCDEGKPFCKKCTNMKLDCVYSPIQPRRRKDSSTSRFATAAQDGIGKKHMNDNAILLQQQQQQQQQLHHQQEQQLRQQQQVQLQQQLLPHVGTDEQANTPISVPPSVSNNMETLLLPHLLASLVNNSNNSTSCGTNGGEAHNNLSHTAPNTMINNNHPNMTISGTSPLNLPITPSFQSTAMNLSSSLNGLLSPGRLNSVTSGMQQPQLPQQQPQQTGTQSPFSNIPFDQLAHLNKMGLNFNMKSFNTLFPSGAASGMASEFQELLGLSKFATSNNRAIKVSTAEEALANMQQEQEDKNKQFSKHPLDSTKADSINSSSNQLQVNENKVNASDILSNNKSLIIDNTGLTMSPTHTLTKPSIDQTIASPSTGVSNGTSKSLLSISNNRAALANSPTLKTSPMGDLLSNSETLSPRSSNSHTQQHSSPHSNVSSTSQLVPELVGLSRKSNLNLIDLKLFHHYCTEVWHTITEAGISGPEVWSTYIPDLAFHFPFLMHTILAFSATHLSRTEGGLDNYVSNHRLEALRLLREAVLEISDENTDALVASALILILDSLANASSSSPTAWIFHVKGAVTILTAVWPLSETSKFYNLISVDLSDLGEAVVNQSNHINDDETNNNNDNSNNNTISELVCFDESIADLYPVEIDSPYLITLAYLDKLHREKNQLDFMLRVFSFPALLDRTFLALLMTGDLGAMRIMRSYYTLLRGYTTEIKDKVWFLDSVSQVLPQDVDEYRWGWWYAYDVRFLRGRITFHDYYELFSFYVIY</sequence>
<comment type="caution">
    <text evidence="12">The sequence shown here is derived from an EMBL/GenBank/DDBJ whole genome shotgun (WGS) entry which is preliminary data.</text>
</comment>
<feature type="region of interest" description="Disordered" evidence="10">
    <location>
        <begin position="342"/>
        <end position="376"/>
    </location>
</feature>
<dbReference type="GO" id="GO:1900436">
    <property type="term" value="P:positive regulation of filamentous growth of a population of unicellular organisms in response to starvation"/>
    <property type="evidence" value="ECO:0007669"/>
    <property type="project" value="UniProtKB-ARBA"/>
</dbReference>
<reference evidence="12 13" key="1">
    <citation type="journal article" date="2012" name="FEMS Yeast Res.">
        <title>The genome sequence of the wine yeast VIN7 reveals an allotriploid hybrid genome with Saccharomyces cerevisiae and Saccharomyces kudriavzevii origins.</title>
        <authorList>
            <person name="Borneman A.R."/>
            <person name="Desany B.A."/>
            <person name="Riches D."/>
            <person name="Affourtit J.P."/>
            <person name="Forgan A.H."/>
            <person name="Pretorius I.S."/>
            <person name="Egholm M."/>
            <person name="Chambers P.J."/>
        </authorList>
    </citation>
    <scope>NUCLEOTIDE SEQUENCE [LARGE SCALE GENOMIC DNA]</scope>
    <source>
        <strain evidence="12 13">VIN7</strain>
    </source>
</reference>
<comment type="subcellular location">
    <subcellularLocation>
        <location evidence="1">Nucleus</location>
    </subcellularLocation>
</comment>
<protein>
    <submittedName>
        <fullName evidence="12">Ecm22p</fullName>
    </submittedName>
</protein>
<dbReference type="SUPFAM" id="SSF57701">
    <property type="entry name" value="Zn2/Cys6 DNA-binding domain"/>
    <property type="match status" value="1"/>
</dbReference>
<evidence type="ECO:0000256" key="6">
    <source>
        <dbReference type="ARBA" id="ARBA00023125"/>
    </source>
</evidence>
<dbReference type="GO" id="GO:0016020">
    <property type="term" value="C:membrane"/>
    <property type="evidence" value="ECO:0007669"/>
    <property type="project" value="UniProtKB-ARBA"/>
</dbReference>
<dbReference type="PROSITE" id="PS50048">
    <property type="entry name" value="ZN2_CY6_FUNGAL_2"/>
    <property type="match status" value="1"/>
</dbReference>
<feature type="region of interest" description="Disordered" evidence="10">
    <location>
        <begin position="245"/>
        <end position="277"/>
    </location>
</feature>
<keyword evidence="3" id="KW-0479">Metal-binding</keyword>
<organism evidence="12 13">
    <name type="scientific">Saccharomyces cerevisiae x Saccharomyces kudriavzevii (strain VIN7)</name>
    <name type="common">Yeast</name>
    <dbReference type="NCBI Taxonomy" id="1095631"/>
    <lineage>
        <taxon>Eukaryota</taxon>
        <taxon>Fungi</taxon>
        <taxon>Dikarya</taxon>
        <taxon>Ascomycota</taxon>
        <taxon>Saccharomycotina</taxon>
        <taxon>Saccharomycetes</taxon>
        <taxon>Saccharomycetales</taxon>
        <taxon>Saccharomycetaceae</taxon>
        <taxon>Saccharomyces</taxon>
    </lineage>
</organism>
<dbReference type="SMART" id="SM00066">
    <property type="entry name" value="GAL4"/>
    <property type="match status" value="1"/>
</dbReference>
<keyword evidence="6" id="KW-0238">DNA-binding</keyword>
<dbReference type="GO" id="GO:0008270">
    <property type="term" value="F:zinc ion binding"/>
    <property type="evidence" value="ECO:0007669"/>
    <property type="project" value="InterPro"/>
</dbReference>
<feature type="region of interest" description="Disordered" evidence="10">
    <location>
        <begin position="1"/>
        <end position="45"/>
    </location>
</feature>
<evidence type="ECO:0000256" key="1">
    <source>
        <dbReference type="ARBA" id="ARBA00004123"/>
    </source>
</evidence>
<keyword evidence="2" id="KW-0597">Phosphoprotein</keyword>
<accession>H0H2V7</accession>
<dbReference type="InterPro" id="IPR001138">
    <property type="entry name" value="Zn2Cys6_DnaBD"/>
</dbReference>
<feature type="compositionally biased region" description="Polar residues" evidence="10">
    <location>
        <begin position="457"/>
        <end position="475"/>
    </location>
</feature>
<evidence type="ECO:0000313" key="13">
    <source>
        <dbReference type="Proteomes" id="UP000009009"/>
    </source>
</evidence>
<keyword evidence="9" id="KW-0539">Nucleus</keyword>